<evidence type="ECO:0000313" key="7">
    <source>
        <dbReference type="EMBL" id="GAA2035162.1"/>
    </source>
</evidence>
<dbReference type="PANTHER" id="PTHR43536:SF1">
    <property type="entry name" value="MANNOSYLGLYCOPROTEIN ENDO-BETA-MANNOSIDASE"/>
    <property type="match status" value="1"/>
</dbReference>
<gene>
    <name evidence="7" type="ORF">GCM10009839_39780</name>
</gene>
<evidence type="ECO:0000259" key="5">
    <source>
        <dbReference type="Pfam" id="PF18368"/>
    </source>
</evidence>
<comment type="similarity">
    <text evidence="1">Belongs to the glycosyl hydrolase 2 family.</text>
</comment>
<dbReference type="SUPFAM" id="SSF49785">
    <property type="entry name" value="Galactose-binding domain-like"/>
    <property type="match status" value="1"/>
</dbReference>
<accession>A0ABP5FYA5</accession>
<dbReference type="InterPro" id="IPR017853">
    <property type="entry name" value="GH"/>
</dbReference>
<dbReference type="Pfam" id="PF00703">
    <property type="entry name" value="Glyco_hydro_2"/>
    <property type="match status" value="1"/>
</dbReference>
<dbReference type="SUPFAM" id="SSF51445">
    <property type="entry name" value="(Trans)glycosidases"/>
    <property type="match status" value="1"/>
</dbReference>
<dbReference type="InterPro" id="IPR054593">
    <property type="entry name" value="Beta-mannosidase-like_N2"/>
</dbReference>
<dbReference type="Pfam" id="PF22666">
    <property type="entry name" value="Glyco_hydro_2_N2"/>
    <property type="match status" value="1"/>
</dbReference>
<name>A0ABP5FYA5_9ACTN</name>
<feature type="domain" description="Glycoside hydrolase family 2 immunoglobulin-like beta-sandwich" evidence="4">
    <location>
        <begin position="277"/>
        <end position="391"/>
    </location>
</feature>
<evidence type="ECO:0000256" key="2">
    <source>
        <dbReference type="ARBA" id="ARBA00022801"/>
    </source>
</evidence>
<dbReference type="EMBL" id="BAAAQN010000022">
    <property type="protein sequence ID" value="GAA2035162.1"/>
    <property type="molecule type" value="Genomic_DNA"/>
</dbReference>
<evidence type="ECO:0000259" key="4">
    <source>
        <dbReference type="Pfam" id="PF00703"/>
    </source>
</evidence>
<dbReference type="PANTHER" id="PTHR43536">
    <property type="entry name" value="MANNOSYLGLYCOPROTEIN ENDO-BETA-MANNOSIDASE"/>
    <property type="match status" value="1"/>
</dbReference>
<protein>
    <submittedName>
        <fullName evidence="7">Cellulose binding domain-containing protein</fullName>
    </submittedName>
</protein>
<dbReference type="Gene3D" id="2.60.120.260">
    <property type="entry name" value="Galactose-binding domain-like"/>
    <property type="match status" value="1"/>
</dbReference>
<keyword evidence="3" id="KW-0326">Glycosidase</keyword>
<dbReference type="RefSeq" id="WP_344667130.1">
    <property type="nucleotide sequence ID" value="NZ_BAAAQN010000022.1"/>
</dbReference>
<evidence type="ECO:0000259" key="6">
    <source>
        <dbReference type="Pfam" id="PF22666"/>
    </source>
</evidence>
<proteinExistence type="inferred from homology"/>
<sequence length="974" mass="101785">MALTAWQTSAFGSVANRAGTASTTSTTNTASSTGAAAARSGADAARLTSSAFADPAALATTATLALAPTTDNTAVTNLGATTGWKVLTSTTATQTGAQISTPGFNTSAWLSVAADGAGAPGTEINALLQNGTCPNVFFSTTMKTCFGQMTKVGPETLAQFSVPWWYRADFPAPTSGTGSGTATKLILNGVIGTADLWVNGSQVAASVTGAYAKNVYDITSKLVSGTNSVAIEMHPNDPTAMLTLDNVDWSQIPPDNNTGIQFPVQLSTAGPLAVGNAHVNQATAADLSSSALTIKTDVTNSSATAQTGTVTATVTPPGGGTPITVSQNATVAANTTTTVTFTPSAFPALTITAPRIWWPYQLGAQPLYSLATSVSQGTTTLDATSGTFGIRTVSSYLTGASSAAPSGVRAFKINNVPIVMRGGGWDPDLFLRYDPADTARQIGVIKAMGLNSIRLEGHLMPPDWYQQMDAAGILVNAGYQCCDFWETTTYTAADNAVYQASAQAQGVVLRNHPSVFSFQWSDNAPTANQESLALAGFAAADYAGPFISSAEYKSSPQLGASGEKEGPYDWVPPSYWYDTTHTGSGDLTNAGGAWGFDSEQSGGNTVPTLDSINRFLSASDQSALWQSTGANQYHNNYEGTKHTGYHFGTLYNFDTALSSRYGTWSSLAQYVQQAQVQNYEDTRAQFEAFIAHSTNTSAPSTGTIYWQMNKGWPTLLWSLYNNDYDQAGSFFGAQQADKPLHALYQLDTGKVTVDNLSGTTQAGVTVESKVYNTAGALLDDRTSGTLSLASQQVANGVLTPTTPTASGTVYFVELLVRQNGTVVNRNVYWLPTTADSVNWNKTIGNPQASMSSYANLKALQSLPSNTSLAVSAVTSNAAGPAGSDKQVAVTITNNSSTTVGFFLRADLRRGTASGTELSGDNELRTSIWGDNDITLMPGESQTVIASYSSADLQGATPVVSVSGWNMPKIDVVAS</sequence>
<dbReference type="InterPro" id="IPR013783">
    <property type="entry name" value="Ig-like_fold"/>
</dbReference>
<dbReference type="InterPro" id="IPR036156">
    <property type="entry name" value="Beta-gal/glucu_dom_sf"/>
</dbReference>
<dbReference type="SUPFAM" id="SSF49303">
    <property type="entry name" value="beta-Galactosidase/glucuronidase domain"/>
    <property type="match status" value="3"/>
</dbReference>
<dbReference type="InterPro" id="IPR041351">
    <property type="entry name" value="Ig_GlcNase"/>
</dbReference>
<evidence type="ECO:0000256" key="1">
    <source>
        <dbReference type="ARBA" id="ARBA00007401"/>
    </source>
</evidence>
<dbReference type="InterPro" id="IPR008979">
    <property type="entry name" value="Galactose-bd-like_sf"/>
</dbReference>
<dbReference type="InterPro" id="IPR006102">
    <property type="entry name" value="Ig-like_GH2"/>
</dbReference>
<organism evidence="7 8">
    <name type="scientific">Catenulispora yoronensis</name>
    <dbReference type="NCBI Taxonomy" id="450799"/>
    <lineage>
        <taxon>Bacteria</taxon>
        <taxon>Bacillati</taxon>
        <taxon>Actinomycetota</taxon>
        <taxon>Actinomycetes</taxon>
        <taxon>Catenulisporales</taxon>
        <taxon>Catenulisporaceae</taxon>
        <taxon>Catenulispora</taxon>
    </lineage>
</organism>
<dbReference type="Gene3D" id="3.20.20.80">
    <property type="entry name" value="Glycosidases"/>
    <property type="match status" value="1"/>
</dbReference>
<keyword evidence="2" id="KW-0378">Hydrolase</keyword>
<keyword evidence="8" id="KW-1185">Reference proteome</keyword>
<reference evidence="8" key="1">
    <citation type="journal article" date="2019" name="Int. J. Syst. Evol. Microbiol.">
        <title>The Global Catalogue of Microorganisms (GCM) 10K type strain sequencing project: providing services to taxonomists for standard genome sequencing and annotation.</title>
        <authorList>
            <consortium name="The Broad Institute Genomics Platform"/>
            <consortium name="The Broad Institute Genome Sequencing Center for Infectious Disease"/>
            <person name="Wu L."/>
            <person name="Ma J."/>
        </authorList>
    </citation>
    <scope>NUCLEOTIDE SEQUENCE [LARGE SCALE GENOMIC DNA]</scope>
    <source>
        <strain evidence="8">JCM 16014</strain>
    </source>
</reference>
<dbReference type="Gene3D" id="2.60.40.10">
    <property type="entry name" value="Immunoglobulins"/>
    <property type="match status" value="3"/>
</dbReference>
<dbReference type="Proteomes" id="UP001500751">
    <property type="component" value="Unassembled WGS sequence"/>
</dbReference>
<feature type="domain" description="Exo-beta-D-glucosaminidase Ig-fold" evidence="5">
    <location>
        <begin position="849"/>
        <end position="966"/>
    </location>
</feature>
<evidence type="ECO:0000313" key="8">
    <source>
        <dbReference type="Proteomes" id="UP001500751"/>
    </source>
</evidence>
<dbReference type="InterPro" id="IPR043534">
    <property type="entry name" value="EBDG/EBM"/>
</dbReference>
<comment type="caution">
    <text evidence="7">The sequence shown here is derived from an EMBL/GenBank/DDBJ whole genome shotgun (WGS) entry which is preliminary data.</text>
</comment>
<evidence type="ECO:0000256" key="3">
    <source>
        <dbReference type="ARBA" id="ARBA00023295"/>
    </source>
</evidence>
<dbReference type="Pfam" id="PF18368">
    <property type="entry name" value="Ig_GlcNase"/>
    <property type="match status" value="1"/>
</dbReference>
<feature type="domain" description="Beta-mannosidase-like galactose-binding" evidence="6">
    <location>
        <begin position="118"/>
        <end position="236"/>
    </location>
</feature>